<dbReference type="PANTHER" id="PTHR15074:SF0">
    <property type="entry name" value="METHYL-CPG-BINDING DOMAIN PROTEIN 4-LIKE PROTEIN"/>
    <property type="match status" value="1"/>
</dbReference>
<dbReference type="Proteomes" id="UP001590951">
    <property type="component" value="Unassembled WGS sequence"/>
</dbReference>
<dbReference type="EMBL" id="JBHFEH010000013">
    <property type="protein sequence ID" value="KAL2054877.1"/>
    <property type="molecule type" value="Genomic_DNA"/>
</dbReference>
<dbReference type="SUPFAM" id="SSF48150">
    <property type="entry name" value="DNA-glycosylase"/>
    <property type="match status" value="1"/>
</dbReference>
<dbReference type="Gene3D" id="1.20.120.1020">
    <property type="entry name" value="Prion-inhibition and propagation, HeLo domain"/>
    <property type="match status" value="1"/>
</dbReference>
<name>A0ABR4BAI7_9LECA</name>
<reference evidence="4 5" key="1">
    <citation type="submission" date="2024-09" db="EMBL/GenBank/DDBJ databases">
        <title>Rethinking Asexuality: The Enigmatic Case of Functional Sexual Genes in Lepraria (Stereocaulaceae).</title>
        <authorList>
            <person name="Doellman M."/>
            <person name="Sun Y."/>
            <person name="Barcenas-Pena A."/>
            <person name="Lumbsch H.T."/>
            <person name="Grewe F."/>
        </authorList>
    </citation>
    <scope>NUCLEOTIDE SEQUENCE [LARGE SCALE GENOMIC DNA]</scope>
    <source>
        <strain evidence="4 5">Grewe 0041</strain>
    </source>
</reference>
<organism evidence="4 5">
    <name type="scientific">Lepraria finkii</name>
    <dbReference type="NCBI Taxonomy" id="1340010"/>
    <lineage>
        <taxon>Eukaryota</taxon>
        <taxon>Fungi</taxon>
        <taxon>Dikarya</taxon>
        <taxon>Ascomycota</taxon>
        <taxon>Pezizomycotina</taxon>
        <taxon>Lecanoromycetes</taxon>
        <taxon>OSLEUM clade</taxon>
        <taxon>Lecanoromycetidae</taxon>
        <taxon>Lecanorales</taxon>
        <taxon>Lecanorineae</taxon>
        <taxon>Stereocaulaceae</taxon>
        <taxon>Lepraria</taxon>
    </lineage>
</organism>
<dbReference type="PANTHER" id="PTHR15074">
    <property type="entry name" value="METHYL-CPG-BINDING PROTEIN"/>
    <property type="match status" value="1"/>
</dbReference>
<keyword evidence="2" id="KW-0539">Nucleus</keyword>
<gene>
    <name evidence="4" type="ORF">ABVK25_004699</name>
</gene>
<dbReference type="Gene3D" id="1.10.340.30">
    <property type="entry name" value="Hypothetical protein, domain 2"/>
    <property type="match status" value="1"/>
</dbReference>
<protein>
    <recommendedName>
        <fullName evidence="6">Fungal N-terminal domain-containing protein</fullName>
    </recommendedName>
</protein>
<evidence type="ECO:0000313" key="5">
    <source>
        <dbReference type="Proteomes" id="UP001590951"/>
    </source>
</evidence>
<sequence>MAEAFGIAGGIASFPGLLNQLISFYNFCKNLRDVPEDIQNIVTEITTLRCSLNTSGLYSQQLESQGYDAEEFRSLLLKTSKRLKKVEEMLEECTAEANIGRGLTLGKRIRFLFKKKKIGDHFGGLERMTAISMVARSNLESSVNQKQHADIQASINALHADLKSILLDIQAKTDRTAEGIEHSTSCCDNISPQQNAETQPQKQEQTKIVPSPKSKICNRAPSGRPTTLQLRSKYSCALEGFAENPFHLLIACIFLNTKRQAAISEAQNLLQQYPTPETLAKAQYHDIQPFFAHLGFFRRAHWLIKLANVWLVCPPQTNKLHTKRGGKSTFSSEVAHLQGVGTFANHAWRIFCKDDLYTRAGYPIAIPEWKKVLPTDEGLVAYLHNRWDKEGFTWDESTGVSQKRGAGLLDEETAA</sequence>
<accession>A0ABR4BAI7</accession>
<keyword evidence="5" id="KW-1185">Reference proteome</keyword>
<comment type="subcellular location">
    <subcellularLocation>
        <location evidence="1">Nucleus</location>
    </subcellularLocation>
</comment>
<feature type="region of interest" description="Disordered" evidence="3">
    <location>
        <begin position="182"/>
        <end position="207"/>
    </location>
</feature>
<dbReference type="InterPro" id="IPR045138">
    <property type="entry name" value="MeCP2/MBD4"/>
</dbReference>
<evidence type="ECO:0008006" key="6">
    <source>
        <dbReference type="Google" id="ProtNLM"/>
    </source>
</evidence>
<proteinExistence type="predicted"/>
<comment type="caution">
    <text evidence="4">The sequence shown here is derived from an EMBL/GenBank/DDBJ whole genome shotgun (WGS) entry which is preliminary data.</text>
</comment>
<evidence type="ECO:0000256" key="1">
    <source>
        <dbReference type="ARBA" id="ARBA00004123"/>
    </source>
</evidence>
<dbReference type="InterPro" id="IPR011257">
    <property type="entry name" value="DNA_glycosylase"/>
</dbReference>
<evidence type="ECO:0000256" key="2">
    <source>
        <dbReference type="ARBA" id="ARBA00023242"/>
    </source>
</evidence>
<dbReference type="InterPro" id="IPR038305">
    <property type="entry name" value="HeLo_sf"/>
</dbReference>
<evidence type="ECO:0000313" key="4">
    <source>
        <dbReference type="EMBL" id="KAL2054877.1"/>
    </source>
</evidence>
<evidence type="ECO:0000256" key="3">
    <source>
        <dbReference type="SAM" id="MobiDB-lite"/>
    </source>
</evidence>